<evidence type="ECO:0000313" key="2">
    <source>
        <dbReference type="EMBL" id="KAJ4375857.1"/>
    </source>
</evidence>
<comment type="caution">
    <text evidence="2">The sequence shown here is derived from an EMBL/GenBank/DDBJ whole genome shotgun (WGS) entry which is preliminary data.</text>
</comment>
<sequence>MTYESDMTARIDELEEKNADLKEEMKDLRIELRDARKPTVWDEEEDEEVEPGALLRQEKTRADIAEAQIAALEAEVTALRTDKEDLLKTVKRYQRREEERGVNNSRITKADNKQNKS</sequence>
<feature type="compositionally biased region" description="Basic and acidic residues" evidence="1">
    <location>
        <begin position="108"/>
        <end position="117"/>
    </location>
</feature>
<dbReference type="Proteomes" id="UP001140560">
    <property type="component" value="Unassembled WGS sequence"/>
</dbReference>
<name>A0A9W8YF06_9PLEO</name>
<feature type="region of interest" description="Disordered" evidence="1">
    <location>
        <begin position="94"/>
        <end position="117"/>
    </location>
</feature>
<keyword evidence="3" id="KW-1185">Reference proteome</keyword>
<organism evidence="2 3">
    <name type="scientific">Neocucurbitaria cava</name>
    <dbReference type="NCBI Taxonomy" id="798079"/>
    <lineage>
        <taxon>Eukaryota</taxon>
        <taxon>Fungi</taxon>
        <taxon>Dikarya</taxon>
        <taxon>Ascomycota</taxon>
        <taxon>Pezizomycotina</taxon>
        <taxon>Dothideomycetes</taxon>
        <taxon>Pleosporomycetidae</taxon>
        <taxon>Pleosporales</taxon>
        <taxon>Pleosporineae</taxon>
        <taxon>Cucurbitariaceae</taxon>
        <taxon>Neocucurbitaria</taxon>
    </lineage>
</organism>
<dbReference type="AlphaFoldDB" id="A0A9W8YF06"/>
<protein>
    <submittedName>
        <fullName evidence="2">Uncharacterized protein</fullName>
    </submittedName>
</protein>
<gene>
    <name evidence="2" type="ORF">N0V83_001135</name>
</gene>
<accession>A0A9W8YF06</accession>
<evidence type="ECO:0000313" key="3">
    <source>
        <dbReference type="Proteomes" id="UP001140560"/>
    </source>
</evidence>
<reference evidence="2" key="1">
    <citation type="submission" date="2022-10" db="EMBL/GenBank/DDBJ databases">
        <title>Tapping the CABI collections for fungal endophytes: first genome assemblies for Collariella, Neodidymelliopsis, Ascochyta clinopodiicola, Didymella pomorum, Didymosphaeria variabile, Neocosmospora piperis and Neocucurbitaria cava.</title>
        <authorList>
            <person name="Hill R."/>
        </authorList>
    </citation>
    <scope>NUCLEOTIDE SEQUENCE</scope>
    <source>
        <strain evidence="2">IMI 356814</strain>
    </source>
</reference>
<dbReference type="EMBL" id="JAPEUY010000002">
    <property type="protein sequence ID" value="KAJ4375857.1"/>
    <property type="molecule type" value="Genomic_DNA"/>
</dbReference>
<evidence type="ECO:0000256" key="1">
    <source>
        <dbReference type="SAM" id="MobiDB-lite"/>
    </source>
</evidence>
<proteinExistence type="predicted"/>